<evidence type="ECO:0000313" key="2">
    <source>
        <dbReference type="EMBL" id="GEK81336.1"/>
    </source>
</evidence>
<reference evidence="2 3" key="1">
    <citation type="submission" date="2019-07" db="EMBL/GenBank/DDBJ databases">
        <title>Whole genome shotgun sequence of Agrococcus baldri NBRC 103055.</title>
        <authorList>
            <person name="Hosoyama A."/>
            <person name="Uohara A."/>
            <person name="Ohji S."/>
            <person name="Ichikawa N."/>
        </authorList>
    </citation>
    <scope>NUCLEOTIDE SEQUENCE [LARGE SCALE GENOMIC DNA]</scope>
    <source>
        <strain evidence="2 3">NBRC 103055</strain>
    </source>
</reference>
<keyword evidence="3" id="KW-1185">Reference proteome</keyword>
<accession>A0AA87REQ8</accession>
<protein>
    <recommendedName>
        <fullName evidence="4">Lipoprotein</fullName>
    </recommendedName>
</protein>
<name>A0AA87REQ8_9MICO</name>
<feature type="region of interest" description="Disordered" evidence="1">
    <location>
        <begin position="34"/>
        <end position="100"/>
    </location>
</feature>
<organism evidence="2 3">
    <name type="scientific">Agrococcus baldri</name>
    <dbReference type="NCBI Taxonomy" id="153730"/>
    <lineage>
        <taxon>Bacteria</taxon>
        <taxon>Bacillati</taxon>
        <taxon>Actinomycetota</taxon>
        <taxon>Actinomycetes</taxon>
        <taxon>Micrococcales</taxon>
        <taxon>Microbacteriaceae</taxon>
        <taxon>Agrococcus</taxon>
    </lineage>
</organism>
<proteinExistence type="predicted"/>
<dbReference type="PROSITE" id="PS51257">
    <property type="entry name" value="PROKAR_LIPOPROTEIN"/>
    <property type="match status" value="1"/>
</dbReference>
<comment type="caution">
    <text evidence="2">The sequence shown here is derived from an EMBL/GenBank/DDBJ whole genome shotgun (WGS) entry which is preliminary data.</text>
</comment>
<dbReference type="AlphaFoldDB" id="A0AA87REQ8"/>
<dbReference type="RefSeq" id="WP_146796703.1">
    <property type="nucleotide sequence ID" value="NZ_BJUU01000025.1"/>
</dbReference>
<feature type="compositionally biased region" description="Acidic residues" evidence="1">
    <location>
        <begin position="81"/>
        <end position="92"/>
    </location>
</feature>
<feature type="compositionally biased region" description="Low complexity" evidence="1">
    <location>
        <begin position="34"/>
        <end position="49"/>
    </location>
</feature>
<sequence length="279" mass="29254">MRMLTRPTARTLALSAGGVAMVVVLVGCAGAGAGAEQPQAPAMPTAEAAAPERTEPVAAGPTTETAANDEPTTVTPPASDVGDDAADAAEGDEAGRSGPPFVQHEEELWTFETQNGTMRVVLPADWSVADTSTSLMNHDGEDQWNNFLVLTAPDGTVLRYYDGYGDDVGAAWEEFEVVEQRATASGQLAIAYWGAVGDRVTADVILGGLADSGEPLDQVWHERVGRNHMMGLSTADGGGLYWFDSVAEAEAFLASDAAQQALDVLETVELLPVDQYAMP</sequence>
<gene>
    <name evidence="2" type="ORF">ABA31_26870</name>
</gene>
<evidence type="ECO:0000256" key="1">
    <source>
        <dbReference type="SAM" id="MobiDB-lite"/>
    </source>
</evidence>
<dbReference type="EMBL" id="BJUU01000025">
    <property type="protein sequence ID" value="GEK81336.1"/>
    <property type="molecule type" value="Genomic_DNA"/>
</dbReference>
<evidence type="ECO:0000313" key="3">
    <source>
        <dbReference type="Proteomes" id="UP000321749"/>
    </source>
</evidence>
<evidence type="ECO:0008006" key="4">
    <source>
        <dbReference type="Google" id="ProtNLM"/>
    </source>
</evidence>
<dbReference type="Proteomes" id="UP000321749">
    <property type="component" value="Unassembled WGS sequence"/>
</dbReference>
<feature type="compositionally biased region" description="Polar residues" evidence="1">
    <location>
        <begin position="62"/>
        <end position="76"/>
    </location>
</feature>